<dbReference type="CDD" id="cd16922">
    <property type="entry name" value="HATPase_EvgS-ArcB-TorS-like"/>
    <property type="match status" value="1"/>
</dbReference>
<evidence type="ECO:0000256" key="1">
    <source>
        <dbReference type="ARBA" id="ARBA00000085"/>
    </source>
</evidence>
<name>A0A090T4A0_9VIBR</name>
<dbReference type="InterPro" id="IPR036890">
    <property type="entry name" value="HATPase_C_sf"/>
</dbReference>
<dbReference type="InterPro" id="IPR004358">
    <property type="entry name" value="Sig_transdc_His_kin-like_C"/>
</dbReference>
<dbReference type="InterPro" id="IPR001789">
    <property type="entry name" value="Sig_transdc_resp-reg_receiver"/>
</dbReference>
<dbReference type="GO" id="GO:0016787">
    <property type="term" value="F:hydrolase activity"/>
    <property type="evidence" value="ECO:0007669"/>
    <property type="project" value="UniProtKB-KW"/>
</dbReference>
<dbReference type="EMBL" id="BBMT01000004">
    <property type="protein sequence ID" value="GAL34003.1"/>
    <property type="molecule type" value="Genomic_DNA"/>
</dbReference>
<feature type="domain" description="Response regulatory" evidence="9">
    <location>
        <begin position="446"/>
        <end position="560"/>
    </location>
</feature>
<dbReference type="PROSITE" id="PS50110">
    <property type="entry name" value="RESPONSE_REGULATORY"/>
    <property type="match status" value="1"/>
</dbReference>
<dbReference type="PROSITE" id="PS50109">
    <property type="entry name" value="HIS_KIN"/>
    <property type="match status" value="1"/>
</dbReference>
<dbReference type="PANTHER" id="PTHR45339:SF1">
    <property type="entry name" value="HYBRID SIGNAL TRANSDUCTION HISTIDINE KINASE J"/>
    <property type="match status" value="1"/>
</dbReference>
<organism evidence="10 11">
    <name type="scientific">Vibrio maritimus</name>
    <dbReference type="NCBI Taxonomy" id="990268"/>
    <lineage>
        <taxon>Bacteria</taxon>
        <taxon>Pseudomonadati</taxon>
        <taxon>Pseudomonadota</taxon>
        <taxon>Gammaproteobacteria</taxon>
        <taxon>Vibrionales</taxon>
        <taxon>Vibrionaceae</taxon>
        <taxon>Vibrio</taxon>
    </lineage>
</organism>
<dbReference type="AlphaFoldDB" id="A0A090T4A0"/>
<proteinExistence type="predicted"/>
<dbReference type="PRINTS" id="PR00344">
    <property type="entry name" value="BCTRLSENSOR"/>
</dbReference>
<dbReference type="Pfam" id="PF00512">
    <property type="entry name" value="HisKA"/>
    <property type="match status" value="1"/>
</dbReference>
<feature type="domain" description="Histidine kinase" evidence="8">
    <location>
        <begin position="206"/>
        <end position="422"/>
    </location>
</feature>
<evidence type="ECO:0000256" key="2">
    <source>
        <dbReference type="ARBA" id="ARBA00012438"/>
    </source>
</evidence>
<evidence type="ECO:0000313" key="10">
    <source>
        <dbReference type="EMBL" id="GAL34003.1"/>
    </source>
</evidence>
<dbReference type="SUPFAM" id="SSF52172">
    <property type="entry name" value="CheY-like"/>
    <property type="match status" value="1"/>
</dbReference>
<evidence type="ECO:0000256" key="5">
    <source>
        <dbReference type="ARBA" id="ARBA00023012"/>
    </source>
</evidence>
<sequence length="568" mass="63132">MPSSSAIERKLKREIAARKAAEALLEQKSLELFNANQQLEVALKQTEARSEASFKRLEFQQKIERILIHFGRIFLRANLDDVLVVDLVNQLSEVTDDVACAIALPSELLPAVTQSHYQTPKYTQLIVAEGCTTSCISIELEQKVIGKLELSVIETTFDMDFVNSQMSLVCELLASSINRQVINQRLVESKERAEASERSTREFLAMINHELRTPLNGLLGSVELLADTGLSDAQKDLHHNLSQSGQLLRSIINDLLDFSKIDAGMLELIESKFSWSTLESTLKSIFEHKAQEKQIGFKIETQNLDSQQIKGDLERITQIFVNLIGNAIKFTDKGDVSVRVENSVSGLQVSVTDTGIGISESAQKKLFQPFTQADRSSSRNYEGTGLGLAICRRLVELMGGNISLESELGVGTTFHVFLPLKTELIETKTEAVQADDTQSLDFSALKILVVDDIKMNQVIITKMLSKLGISPDLAVNGLEAVEHASHQQYDIIFMDCRMPVMDGFEATKRLRSAKYLKPIVALTAGTTTEERQNCYDVGMDDILSKPYTAKDLTQTLAKWGPNWGLEAI</sequence>
<dbReference type="Gene3D" id="3.30.565.10">
    <property type="entry name" value="Histidine kinase-like ATPase, C-terminal domain"/>
    <property type="match status" value="1"/>
</dbReference>
<reference evidence="10 11" key="2">
    <citation type="submission" date="2014-09" db="EMBL/GenBank/DDBJ databases">
        <authorList>
            <consortium name="NBRP consortium"/>
            <person name="Sawabe T."/>
            <person name="Meirelles P."/>
            <person name="Nakanishi M."/>
            <person name="Sayaka M."/>
            <person name="Hattori M."/>
            <person name="Ohkuma M."/>
        </authorList>
    </citation>
    <scope>NUCLEOTIDE SEQUENCE [LARGE SCALE GENOMIC DNA]</scope>
    <source>
        <strain evidence="10 11">JCM 19240</strain>
    </source>
</reference>
<dbReference type="PANTHER" id="PTHR45339">
    <property type="entry name" value="HYBRID SIGNAL TRANSDUCTION HISTIDINE KINASE J"/>
    <property type="match status" value="1"/>
</dbReference>
<dbReference type="Proteomes" id="UP000029224">
    <property type="component" value="Unassembled WGS sequence"/>
</dbReference>
<protein>
    <recommendedName>
        <fullName evidence="2">histidine kinase</fullName>
        <ecNumber evidence="2">2.7.13.3</ecNumber>
    </recommendedName>
</protein>
<dbReference type="InterPro" id="IPR036097">
    <property type="entry name" value="HisK_dim/P_sf"/>
</dbReference>
<dbReference type="InterPro" id="IPR011006">
    <property type="entry name" value="CheY-like_superfamily"/>
</dbReference>
<evidence type="ECO:0000256" key="6">
    <source>
        <dbReference type="PROSITE-ProRule" id="PRU00169"/>
    </source>
</evidence>
<dbReference type="OrthoDB" id="9810730at2"/>
<keyword evidence="5" id="KW-0902">Two-component regulatory system</keyword>
<keyword evidence="7" id="KW-0175">Coiled coil</keyword>
<keyword evidence="3 6" id="KW-0597">Phosphoprotein</keyword>
<feature type="coiled-coil region" evidence="7">
    <location>
        <begin position="18"/>
        <end position="45"/>
    </location>
</feature>
<dbReference type="Pfam" id="PF02518">
    <property type="entry name" value="HATPase_c"/>
    <property type="match status" value="1"/>
</dbReference>
<evidence type="ECO:0000256" key="4">
    <source>
        <dbReference type="ARBA" id="ARBA00022801"/>
    </source>
</evidence>
<dbReference type="SUPFAM" id="SSF55874">
    <property type="entry name" value="ATPase domain of HSP90 chaperone/DNA topoisomerase II/histidine kinase"/>
    <property type="match status" value="1"/>
</dbReference>
<dbReference type="CDD" id="cd17546">
    <property type="entry name" value="REC_hyHK_CKI1_RcsC-like"/>
    <property type="match status" value="1"/>
</dbReference>
<feature type="modified residue" description="4-aspartylphosphate" evidence="6">
    <location>
        <position position="495"/>
    </location>
</feature>
<dbReference type="Pfam" id="PF00072">
    <property type="entry name" value="Response_reg"/>
    <property type="match status" value="1"/>
</dbReference>
<dbReference type="FunFam" id="3.30.565.10:FF:000010">
    <property type="entry name" value="Sensor histidine kinase RcsC"/>
    <property type="match status" value="1"/>
</dbReference>
<reference evidence="10 11" key="1">
    <citation type="submission" date="2014-09" db="EMBL/GenBank/DDBJ databases">
        <title>Vibrio maritimus JCM 19240. (C210) whole genome shotgun sequence.</title>
        <authorList>
            <person name="Sawabe T."/>
            <person name="Meirelles P."/>
            <person name="Nakanishi M."/>
            <person name="Sayaka M."/>
            <person name="Hattori M."/>
            <person name="Ohkuma M."/>
        </authorList>
    </citation>
    <scope>NUCLEOTIDE SEQUENCE [LARGE SCALE GENOMIC DNA]</scope>
    <source>
        <strain evidence="10 11">JCM 19240</strain>
    </source>
</reference>
<comment type="catalytic activity">
    <reaction evidence="1">
        <text>ATP + protein L-histidine = ADP + protein N-phospho-L-histidine.</text>
        <dbReference type="EC" id="2.7.13.3"/>
    </reaction>
</comment>
<dbReference type="GO" id="GO:0000155">
    <property type="term" value="F:phosphorelay sensor kinase activity"/>
    <property type="evidence" value="ECO:0007669"/>
    <property type="project" value="InterPro"/>
</dbReference>
<dbReference type="InterPro" id="IPR005467">
    <property type="entry name" value="His_kinase_dom"/>
</dbReference>
<dbReference type="SMART" id="SM00387">
    <property type="entry name" value="HATPase_c"/>
    <property type="match status" value="1"/>
</dbReference>
<dbReference type="SMART" id="SM00388">
    <property type="entry name" value="HisKA"/>
    <property type="match status" value="1"/>
</dbReference>
<evidence type="ECO:0000256" key="7">
    <source>
        <dbReference type="SAM" id="Coils"/>
    </source>
</evidence>
<dbReference type="Gene3D" id="1.10.287.130">
    <property type="match status" value="1"/>
</dbReference>
<dbReference type="InterPro" id="IPR003594">
    <property type="entry name" value="HATPase_dom"/>
</dbReference>
<evidence type="ECO:0000259" key="8">
    <source>
        <dbReference type="PROSITE" id="PS50109"/>
    </source>
</evidence>
<comment type="caution">
    <text evidence="10">The sequence shown here is derived from an EMBL/GenBank/DDBJ whole genome shotgun (WGS) entry which is preliminary data.</text>
</comment>
<dbReference type="Gene3D" id="3.40.50.2300">
    <property type="match status" value="1"/>
</dbReference>
<dbReference type="CDD" id="cd00082">
    <property type="entry name" value="HisKA"/>
    <property type="match status" value="1"/>
</dbReference>
<dbReference type="InterPro" id="IPR003661">
    <property type="entry name" value="HisK_dim/P_dom"/>
</dbReference>
<gene>
    <name evidence="10" type="ORF">JCM19240_911</name>
</gene>
<keyword evidence="4" id="KW-0378">Hydrolase</keyword>
<dbReference type="SMART" id="SM00448">
    <property type="entry name" value="REC"/>
    <property type="match status" value="1"/>
</dbReference>
<dbReference type="EC" id="2.7.13.3" evidence="2"/>
<accession>A0A090T4A0</accession>
<dbReference type="SUPFAM" id="SSF47384">
    <property type="entry name" value="Homodimeric domain of signal transducing histidine kinase"/>
    <property type="match status" value="1"/>
</dbReference>
<evidence type="ECO:0000256" key="3">
    <source>
        <dbReference type="ARBA" id="ARBA00022553"/>
    </source>
</evidence>
<evidence type="ECO:0000259" key="9">
    <source>
        <dbReference type="PROSITE" id="PS50110"/>
    </source>
</evidence>
<evidence type="ECO:0000313" key="11">
    <source>
        <dbReference type="Proteomes" id="UP000029224"/>
    </source>
</evidence>
<keyword evidence="11" id="KW-1185">Reference proteome</keyword>